<dbReference type="GO" id="GO:0047443">
    <property type="term" value="F:4-hydroxy-4-methyl-2-oxoglutarate aldolase activity"/>
    <property type="evidence" value="ECO:0007669"/>
    <property type="project" value="TreeGrafter"/>
</dbReference>
<dbReference type="SUPFAM" id="SSF89562">
    <property type="entry name" value="RraA-like"/>
    <property type="match status" value="1"/>
</dbReference>
<accession>A0A2C5YAI8</accession>
<dbReference type="GO" id="GO:0008948">
    <property type="term" value="F:oxaloacetate decarboxylase activity"/>
    <property type="evidence" value="ECO:0007669"/>
    <property type="project" value="TreeGrafter"/>
</dbReference>
<feature type="binding site" evidence="1">
    <location>
        <position position="127"/>
    </location>
    <ligand>
        <name>substrate</name>
    </ligand>
</feature>
<dbReference type="InterPro" id="IPR005493">
    <property type="entry name" value="RraA/RraA-like"/>
</dbReference>
<dbReference type="Pfam" id="PF03737">
    <property type="entry name" value="RraA-like"/>
    <property type="match status" value="1"/>
</dbReference>
<dbReference type="OrthoDB" id="1476984at2759"/>
<evidence type="ECO:0000313" key="3">
    <source>
        <dbReference type="Proteomes" id="UP000226192"/>
    </source>
</evidence>
<gene>
    <name evidence="2" type="ORF">CDD81_5339</name>
</gene>
<feature type="binding site" evidence="1">
    <location>
        <begin position="105"/>
        <end position="108"/>
    </location>
    <ligand>
        <name>substrate</name>
    </ligand>
</feature>
<keyword evidence="1" id="KW-0479">Metal-binding</keyword>
<dbReference type="PANTHER" id="PTHR33254">
    <property type="entry name" value="4-HYDROXY-4-METHYL-2-OXOGLUTARATE ALDOLASE 3-RELATED"/>
    <property type="match status" value="1"/>
</dbReference>
<evidence type="ECO:0008006" key="4">
    <source>
        <dbReference type="Google" id="ProtNLM"/>
    </source>
</evidence>
<proteinExistence type="predicted"/>
<dbReference type="CDD" id="cd16841">
    <property type="entry name" value="RraA_family"/>
    <property type="match status" value="1"/>
</dbReference>
<evidence type="ECO:0000313" key="2">
    <source>
        <dbReference type="EMBL" id="PHH63891.1"/>
    </source>
</evidence>
<organism evidence="2 3">
    <name type="scientific">Ophiocordyceps australis</name>
    <dbReference type="NCBI Taxonomy" id="1399860"/>
    <lineage>
        <taxon>Eukaryota</taxon>
        <taxon>Fungi</taxon>
        <taxon>Dikarya</taxon>
        <taxon>Ascomycota</taxon>
        <taxon>Pezizomycotina</taxon>
        <taxon>Sordariomycetes</taxon>
        <taxon>Hypocreomycetidae</taxon>
        <taxon>Hypocreales</taxon>
        <taxon>Ophiocordycipitaceae</taxon>
        <taxon>Ophiocordyceps</taxon>
    </lineage>
</organism>
<dbReference type="PANTHER" id="PTHR33254:SF4">
    <property type="entry name" value="4-HYDROXY-4-METHYL-2-OXOGLUTARATE ALDOLASE 3-RELATED"/>
    <property type="match status" value="1"/>
</dbReference>
<feature type="binding site" evidence="1">
    <location>
        <position position="128"/>
    </location>
    <ligand>
        <name>Mg(2+)</name>
        <dbReference type="ChEBI" id="CHEBI:18420"/>
    </ligand>
</feature>
<comment type="caution">
    <text evidence="2">The sequence shown here is derived from an EMBL/GenBank/DDBJ whole genome shotgun (WGS) entry which is preliminary data.</text>
</comment>
<keyword evidence="1" id="KW-0460">Magnesium</keyword>
<dbReference type="InterPro" id="IPR036704">
    <property type="entry name" value="RraA/RraA-like_sf"/>
</dbReference>
<dbReference type="EMBL" id="NJET01000040">
    <property type="protein sequence ID" value="PHH63891.1"/>
    <property type="molecule type" value="Genomic_DNA"/>
</dbReference>
<comment type="cofactor">
    <cofactor evidence="1">
        <name>Mg(2+)</name>
        <dbReference type="ChEBI" id="CHEBI:18420"/>
    </cofactor>
</comment>
<protein>
    <recommendedName>
        <fullName evidence="4">DlpA domain-containing protein</fullName>
    </recommendedName>
</protein>
<sequence length="226" mass="23718">MSRLADSVVTQLQQYSACDVSDALLKLNVPGGGFVADLHLYSPGEEQASTIVARVSTLLFAPKHGPRPTHPESNIAAGVHWADVTEPDSFVVMQQPAGQTNAVCGGIMALRIKARGAKGIAVAGRVRDLAELRATKLPIWAQGTSTVGAGAASVPWAVQVPLLVNKTPVCPGDVAVHDAANGFVVIPANHVAAVLDLLPKLVAADEEVKRHVQEGMSVAEAFKRFR</sequence>
<dbReference type="Proteomes" id="UP000226192">
    <property type="component" value="Unassembled WGS sequence"/>
</dbReference>
<dbReference type="GO" id="GO:0046872">
    <property type="term" value="F:metal ion binding"/>
    <property type="evidence" value="ECO:0007669"/>
    <property type="project" value="UniProtKB-KW"/>
</dbReference>
<reference evidence="2 3" key="1">
    <citation type="submission" date="2017-06" db="EMBL/GenBank/DDBJ databases">
        <title>Ant-infecting Ophiocordyceps genomes reveal a high diversity of potential behavioral manipulation genes and a possible major role for enterotoxins.</title>
        <authorList>
            <person name="De Bekker C."/>
            <person name="Evans H.C."/>
            <person name="Brachmann A."/>
            <person name="Hughes D.P."/>
        </authorList>
    </citation>
    <scope>NUCLEOTIDE SEQUENCE [LARGE SCALE GENOMIC DNA]</scope>
    <source>
        <strain evidence="2 3">Map64</strain>
    </source>
</reference>
<dbReference type="AlphaFoldDB" id="A0A2C5YAI8"/>
<evidence type="ECO:0000256" key="1">
    <source>
        <dbReference type="PIRSR" id="PIRSR605493-1"/>
    </source>
</evidence>
<name>A0A2C5YAI8_9HYPO</name>
<keyword evidence="3" id="KW-1185">Reference proteome</keyword>
<dbReference type="STRING" id="1399860.A0A2C5YAI8"/>
<dbReference type="Gene3D" id="3.50.30.40">
    <property type="entry name" value="Ribonuclease E inhibitor RraA/RraA-like"/>
    <property type="match status" value="1"/>
</dbReference>